<dbReference type="EMBL" id="JAUEPH010000002">
    <property type="protein sequence ID" value="MDN3203350.1"/>
    <property type="molecule type" value="Genomic_DNA"/>
</dbReference>
<feature type="domain" description="Tail specific protease" evidence="2">
    <location>
        <begin position="201"/>
        <end position="428"/>
    </location>
</feature>
<protein>
    <submittedName>
        <fullName evidence="3">S41 family peptidase</fullName>
    </submittedName>
</protein>
<evidence type="ECO:0000259" key="2">
    <source>
        <dbReference type="SMART" id="SM00245"/>
    </source>
</evidence>
<dbReference type="SMART" id="SM00245">
    <property type="entry name" value="TSPc"/>
    <property type="match status" value="1"/>
</dbReference>
<dbReference type="InterPro" id="IPR005151">
    <property type="entry name" value="Tail-specific_protease"/>
</dbReference>
<dbReference type="PANTHER" id="PTHR32060">
    <property type="entry name" value="TAIL-SPECIFIC PROTEASE"/>
    <property type="match status" value="1"/>
</dbReference>
<dbReference type="RefSeq" id="WP_289998914.1">
    <property type="nucleotide sequence ID" value="NZ_JAUEPH010000002.1"/>
</dbReference>
<dbReference type="Pfam" id="PF03572">
    <property type="entry name" value="Peptidase_S41"/>
    <property type="match status" value="1"/>
</dbReference>
<evidence type="ECO:0000313" key="4">
    <source>
        <dbReference type="Proteomes" id="UP001171916"/>
    </source>
</evidence>
<feature type="chain" id="PRO_5046313103" evidence="1">
    <location>
        <begin position="19"/>
        <end position="452"/>
    </location>
</feature>
<feature type="signal peptide" evidence="1">
    <location>
        <begin position="1"/>
        <end position="18"/>
    </location>
</feature>
<dbReference type="SUPFAM" id="SSF52096">
    <property type="entry name" value="ClpP/crotonase"/>
    <property type="match status" value="1"/>
</dbReference>
<sequence length="452" mass="52279">MKSIFIAFLLFFCVSAFGQDLTKEQVMEDLIQLKEAIEEFNPALEAYNPDFQSSTDSLFSTISTPTYSAFEAFDLVSQLCAFSNEGHFSLGNWEDPVHSGFIENKFEYIPLSVKIADEKLWVWLDLSKEQKLIRGHEILSINGMRSSDILRKIYLNTPTDGDIRTYAQRTIENNFSWMYYLYVDRENRFEIETKSGSGEIQKTRIQALTREKHFENYAEYYPNRARAQEMEETDAFYSLEFEGLTSFLTIPSFDRARVEENDINSKRLYKTIFEELKQNEIQNLIIDLRGNTGGLNEFADDIVPFIQKKPSDSPLLKRTISWEGKIRNYRFPKASNLAFTGSIIVLVDGRTYSAGNTIARYLKEYGDAIFIGEETGTRYEGFAAGSKQYVTLKNTQFRIGIPRYHITFDPSKKQLTSNRGLLPDYEIEPNIQDLLEEKDLHMEKAKILISQN</sequence>
<dbReference type="PANTHER" id="PTHR32060:SF30">
    <property type="entry name" value="CARBOXY-TERMINAL PROCESSING PROTEASE CTPA"/>
    <property type="match status" value="1"/>
</dbReference>
<comment type="caution">
    <text evidence="3">The sequence shown here is derived from an EMBL/GenBank/DDBJ whole genome shotgun (WGS) entry which is preliminary data.</text>
</comment>
<keyword evidence="4" id="KW-1185">Reference proteome</keyword>
<accession>A0ABT7YA13</accession>
<evidence type="ECO:0000313" key="3">
    <source>
        <dbReference type="EMBL" id="MDN3203350.1"/>
    </source>
</evidence>
<evidence type="ECO:0000256" key="1">
    <source>
        <dbReference type="SAM" id="SignalP"/>
    </source>
</evidence>
<dbReference type="CDD" id="cd06567">
    <property type="entry name" value="Peptidase_S41"/>
    <property type="match status" value="1"/>
</dbReference>
<name>A0ABT7YA13_9BACT</name>
<dbReference type="InterPro" id="IPR029045">
    <property type="entry name" value="ClpP/crotonase-like_dom_sf"/>
</dbReference>
<dbReference type="Gene3D" id="3.90.226.10">
    <property type="entry name" value="2-enoyl-CoA Hydratase, Chain A, domain 1"/>
    <property type="match status" value="1"/>
</dbReference>
<reference evidence="3" key="1">
    <citation type="submission" date="2023-06" db="EMBL/GenBank/DDBJ databases">
        <title>Robiginitalea aurantiacus sp. nov. and Algoriphagus sediminis sp. nov., isolated from coastal sediment.</title>
        <authorList>
            <person name="Zhou Z.Y."/>
            <person name="An J."/>
            <person name="Jia Y.W."/>
            <person name="Du Z.J."/>
        </authorList>
    </citation>
    <scope>NUCLEOTIDE SEQUENCE</scope>
    <source>
        <strain evidence="3">C2-7</strain>
    </source>
</reference>
<keyword evidence="1" id="KW-0732">Signal</keyword>
<organism evidence="3 4">
    <name type="scientific">Algoriphagus sediminis</name>
    <dbReference type="NCBI Taxonomy" id="3057113"/>
    <lineage>
        <taxon>Bacteria</taxon>
        <taxon>Pseudomonadati</taxon>
        <taxon>Bacteroidota</taxon>
        <taxon>Cytophagia</taxon>
        <taxon>Cytophagales</taxon>
        <taxon>Cyclobacteriaceae</taxon>
        <taxon>Algoriphagus</taxon>
    </lineage>
</organism>
<dbReference type="Proteomes" id="UP001171916">
    <property type="component" value="Unassembled WGS sequence"/>
</dbReference>
<gene>
    <name evidence="3" type="ORF">QVH07_04290</name>
</gene>
<proteinExistence type="predicted"/>